<dbReference type="Proteomes" id="UP001147782">
    <property type="component" value="Unassembled WGS sequence"/>
</dbReference>
<name>A0A9W9SFP9_9EURO</name>
<proteinExistence type="predicted"/>
<feature type="region of interest" description="Disordered" evidence="1">
    <location>
        <begin position="176"/>
        <end position="197"/>
    </location>
</feature>
<dbReference type="AlphaFoldDB" id="A0A9W9SFP9"/>
<feature type="compositionally biased region" description="Acidic residues" evidence="1">
    <location>
        <begin position="178"/>
        <end position="197"/>
    </location>
</feature>
<comment type="caution">
    <text evidence="2">The sequence shown here is derived from an EMBL/GenBank/DDBJ whole genome shotgun (WGS) entry which is preliminary data.</text>
</comment>
<dbReference type="OrthoDB" id="10066232at2759"/>
<evidence type="ECO:0000256" key="1">
    <source>
        <dbReference type="SAM" id="MobiDB-lite"/>
    </source>
</evidence>
<dbReference type="GeneID" id="81437072"/>
<keyword evidence="3" id="KW-1185">Reference proteome</keyword>
<reference evidence="2" key="2">
    <citation type="journal article" date="2023" name="IMA Fungus">
        <title>Comparative genomic study of the Penicillium genus elucidates a diverse pangenome and 15 lateral gene transfer events.</title>
        <authorList>
            <person name="Petersen C."/>
            <person name="Sorensen T."/>
            <person name="Nielsen M.R."/>
            <person name="Sondergaard T.E."/>
            <person name="Sorensen J.L."/>
            <person name="Fitzpatrick D.A."/>
            <person name="Frisvad J.C."/>
            <person name="Nielsen K.L."/>
        </authorList>
    </citation>
    <scope>NUCLEOTIDE SEQUENCE</scope>
    <source>
        <strain evidence="2">IBT 29864</strain>
    </source>
</reference>
<reference evidence="2" key="1">
    <citation type="submission" date="2022-11" db="EMBL/GenBank/DDBJ databases">
        <authorList>
            <person name="Petersen C."/>
        </authorList>
    </citation>
    <scope>NUCLEOTIDE SEQUENCE</scope>
    <source>
        <strain evidence="2">IBT 29864</strain>
    </source>
</reference>
<protein>
    <submittedName>
        <fullName evidence="2">Uncharacterized protein</fullName>
    </submittedName>
</protein>
<organism evidence="2 3">
    <name type="scientific">Penicillium cataractarum</name>
    <dbReference type="NCBI Taxonomy" id="2100454"/>
    <lineage>
        <taxon>Eukaryota</taxon>
        <taxon>Fungi</taxon>
        <taxon>Dikarya</taxon>
        <taxon>Ascomycota</taxon>
        <taxon>Pezizomycotina</taxon>
        <taxon>Eurotiomycetes</taxon>
        <taxon>Eurotiomycetidae</taxon>
        <taxon>Eurotiales</taxon>
        <taxon>Aspergillaceae</taxon>
        <taxon>Penicillium</taxon>
    </lineage>
</organism>
<evidence type="ECO:0000313" key="2">
    <source>
        <dbReference type="EMBL" id="KAJ5377555.1"/>
    </source>
</evidence>
<evidence type="ECO:0000313" key="3">
    <source>
        <dbReference type="Proteomes" id="UP001147782"/>
    </source>
</evidence>
<gene>
    <name evidence="2" type="ORF">N7496_004964</name>
</gene>
<accession>A0A9W9SFP9</accession>
<dbReference type="RefSeq" id="XP_056556418.1">
    <property type="nucleotide sequence ID" value="XM_056697893.1"/>
</dbReference>
<dbReference type="EMBL" id="JAPZBS010000004">
    <property type="protein sequence ID" value="KAJ5377555.1"/>
    <property type="molecule type" value="Genomic_DNA"/>
</dbReference>
<sequence>MPAPFPIEYRHLDITASRVAAALRANNIGHVFCDIDVITDKNPADALNSMPEFTRISQGYWEHRWGFKFCGITVQVDFMKSPFNNKERWIPSPSDALVINALPANYPGRSLQVPVKIMYPSMLTRFALKLISWTSWQGCDGFGSFSILAKLYRDHKESRPLLAAILPPHDLKRVLESDSIDESDSDCYDEDDSSDES</sequence>